<dbReference type="AlphaFoldDB" id="A0A2V3XU08"/>
<evidence type="ECO:0000256" key="1">
    <source>
        <dbReference type="ARBA" id="ARBA00023125"/>
    </source>
</evidence>
<dbReference type="SUPFAM" id="SSF47413">
    <property type="entry name" value="lambda repressor-like DNA-binding domains"/>
    <property type="match status" value="1"/>
</dbReference>
<dbReference type="GO" id="GO:0005829">
    <property type="term" value="C:cytosol"/>
    <property type="evidence" value="ECO:0007669"/>
    <property type="project" value="TreeGrafter"/>
</dbReference>
<dbReference type="InterPro" id="IPR001387">
    <property type="entry name" value="Cro/C1-type_HTH"/>
</dbReference>
<dbReference type="CDD" id="cd00093">
    <property type="entry name" value="HTH_XRE"/>
    <property type="match status" value="1"/>
</dbReference>
<dbReference type="Gene3D" id="1.10.260.40">
    <property type="entry name" value="lambda repressor-like DNA-binding domains"/>
    <property type="match status" value="1"/>
</dbReference>
<evidence type="ECO:0000313" key="3">
    <source>
        <dbReference type="EMBL" id="PXX43534.1"/>
    </source>
</evidence>
<dbReference type="GO" id="GO:0003677">
    <property type="term" value="F:DNA binding"/>
    <property type="evidence" value="ECO:0007669"/>
    <property type="project" value="UniProtKB-KW"/>
</dbReference>
<dbReference type="InterPro" id="IPR010982">
    <property type="entry name" value="Lambda_DNA-bd_dom_sf"/>
</dbReference>
<keyword evidence="4" id="KW-1185">Reference proteome</keyword>
<dbReference type="PROSITE" id="PS50943">
    <property type="entry name" value="HTH_CROC1"/>
    <property type="match status" value="1"/>
</dbReference>
<evidence type="ECO:0000313" key="4">
    <source>
        <dbReference type="Proteomes" id="UP000248057"/>
    </source>
</evidence>
<feature type="domain" description="HTH cro/C1-type" evidence="2">
    <location>
        <begin position="12"/>
        <end position="66"/>
    </location>
</feature>
<gene>
    <name evidence="3" type="ORF">DFR60_1303</name>
</gene>
<dbReference type="InterPro" id="IPR050807">
    <property type="entry name" value="TransReg_Diox_bact_type"/>
</dbReference>
<protein>
    <submittedName>
        <fullName evidence="3">DNA-binding XRE family transcriptional regulator</fullName>
    </submittedName>
</protein>
<reference evidence="3 4" key="1">
    <citation type="submission" date="2018-05" db="EMBL/GenBank/DDBJ databases">
        <title>Genomic Encyclopedia of Type Strains, Phase IV (KMG-IV): sequencing the most valuable type-strain genomes for metagenomic binning, comparative biology and taxonomic classification.</title>
        <authorList>
            <person name="Goeker M."/>
        </authorList>
    </citation>
    <scope>NUCLEOTIDE SEQUENCE [LARGE SCALE GENOMIC DNA]</scope>
    <source>
        <strain evidence="3 4">DSM 24995</strain>
    </source>
</reference>
<name>A0A2V3XU08_9FIRM</name>
<proteinExistence type="predicted"/>
<keyword evidence="1 3" id="KW-0238">DNA-binding</keyword>
<sequence length="110" mass="12615">MGYNRMEASKRIRARRKELGLTGAEVAERIGKAEHYYGDIERGTCGMSIDTLVQLADTLDISVDYILFGNEEGNEYSVIARTSRILRHYNMRKQQCALELMKYYLGLDEA</sequence>
<evidence type="ECO:0000259" key="2">
    <source>
        <dbReference type="PROSITE" id="PS50943"/>
    </source>
</evidence>
<dbReference type="EMBL" id="QJKD01000030">
    <property type="protein sequence ID" value="PXX43534.1"/>
    <property type="molecule type" value="Genomic_DNA"/>
</dbReference>
<dbReference type="GO" id="GO:0003700">
    <property type="term" value="F:DNA-binding transcription factor activity"/>
    <property type="evidence" value="ECO:0007669"/>
    <property type="project" value="TreeGrafter"/>
</dbReference>
<dbReference type="PANTHER" id="PTHR46797">
    <property type="entry name" value="HTH-TYPE TRANSCRIPTIONAL REGULATOR"/>
    <property type="match status" value="1"/>
</dbReference>
<dbReference type="SMART" id="SM00530">
    <property type="entry name" value="HTH_XRE"/>
    <property type="match status" value="1"/>
</dbReference>
<accession>A0A2V3XU08</accession>
<dbReference type="Pfam" id="PF01381">
    <property type="entry name" value="HTH_3"/>
    <property type="match status" value="1"/>
</dbReference>
<comment type="caution">
    <text evidence="3">The sequence shown here is derived from an EMBL/GenBank/DDBJ whole genome shotgun (WGS) entry which is preliminary data.</text>
</comment>
<organism evidence="3 4">
    <name type="scientific">Hungatella effluvii</name>
    <dbReference type="NCBI Taxonomy" id="1096246"/>
    <lineage>
        <taxon>Bacteria</taxon>
        <taxon>Bacillati</taxon>
        <taxon>Bacillota</taxon>
        <taxon>Clostridia</taxon>
        <taxon>Lachnospirales</taxon>
        <taxon>Lachnospiraceae</taxon>
        <taxon>Hungatella</taxon>
    </lineage>
</organism>
<dbReference type="Proteomes" id="UP000248057">
    <property type="component" value="Unassembled WGS sequence"/>
</dbReference>
<dbReference type="PANTHER" id="PTHR46797:SF1">
    <property type="entry name" value="METHYLPHOSPHONATE SYNTHASE"/>
    <property type="match status" value="1"/>
</dbReference>